<dbReference type="InterPro" id="IPR037066">
    <property type="entry name" value="Plug_dom_sf"/>
</dbReference>
<feature type="chain" id="PRO_5045994735" evidence="4">
    <location>
        <begin position="25"/>
        <end position="812"/>
    </location>
</feature>
<evidence type="ECO:0000259" key="6">
    <source>
        <dbReference type="Pfam" id="PF14905"/>
    </source>
</evidence>
<dbReference type="RefSeq" id="WP_196292799.1">
    <property type="nucleotide sequence ID" value="NZ_JADQDM010000003.1"/>
</dbReference>
<dbReference type="InterPro" id="IPR012910">
    <property type="entry name" value="Plug_dom"/>
</dbReference>
<dbReference type="EMBL" id="JADQDM010000003">
    <property type="protein sequence ID" value="MBF9221352.1"/>
    <property type="molecule type" value="Genomic_DNA"/>
</dbReference>
<dbReference type="SUPFAM" id="SSF56935">
    <property type="entry name" value="Porins"/>
    <property type="match status" value="1"/>
</dbReference>
<keyword evidence="8" id="KW-1185">Reference proteome</keyword>
<dbReference type="InterPro" id="IPR041700">
    <property type="entry name" value="OMP_b-brl_3"/>
</dbReference>
<organism evidence="7 8">
    <name type="scientific">Hymenobacter ruricola</name>
    <dbReference type="NCBI Taxonomy" id="2791023"/>
    <lineage>
        <taxon>Bacteria</taxon>
        <taxon>Pseudomonadati</taxon>
        <taxon>Bacteroidota</taxon>
        <taxon>Cytophagia</taxon>
        <taxon>Cytophagales</taxon>
        <taxon>Hymenobacteraceae</taxon>
        <taxon>Hymenobacter</taxon>
    </lineage>
</organism>
<gene>
    <name evidence="7" type="ORF">I2H31_09565</name>
</gene>
<keyword evidence="3" id="KW-0998">Cell outer membrane</keyword>
<reference evidence="7 8" key="1">
    <citation type="submission" date="2020-11" db="EMBL/GenBank/DDBJ databases">
        <authorList>
            <person name="Kim M.K."/>
        </authorList>
    </citation>
    <scope>NUCLEOTIDE SEQUENCE [LARGE SCALE GENOMIC DNA]</scope>
    <source>
        <strain evidence="7 8">BT662</strain>
    </source>
</reference>
<comment type="subcellular location">
    <subcellularLocation>
        <location evidence="1">Cell outer membrane</location>
    </subcellularLocation>
</comment>
<evidence type="ECO:0000256" key="1">
    <source>
        <dbReference type="ARBA" id="ARBA00004442"/>
    </source>
</evidence>
<evidence type="ECO:0000259" key="5">
    <source>
        <dbReference type="Pfam" id="PF07715"/>
    </source>
</evidence>
<dbReference type="Proteomes" id="UP000618931">
    <property type="component" value="Unassembled WGS sequence"/>
</dbReference>
<dbReference type="Pfam" id="PF13620">
    <property type="entry name" value="CarboxypepD_reg"/>
    <property type="match status" value="1"/>
</dbReference>
<feature type="domain" description="Outer membrane protein beta-barrel" evidence="6">
    <location>
        <begin position="391"/>
        <end position="786"/>
    </location>
</feature>
<dbReference type="InterPro" id="IPR036942">
    <property type="entry name" value="Beta-barrel_TonB_sf"/>
</dbReference>
<keyword evidence="7" id="KW-0675">Receptor</keyword>
<feature type="domain" description="TonB-dependent receptor plug" evidence="5">
    <location>
        <begin position="136"/>
        <end position="226"/>
    </location>
</feature>
<sequence length="812" mass="87317">MLSAIRGVRRGLWLGLLAALPLTAQGQAVVRGVVRDAQGGAVELATTTLHRATDSTLVKSDYSDAAGAFQLAAAPGGRYLVSVTQVGFARYWSAPFELPAAGLLLPPVALVPSAATALEEVTVLGQKPLFEHLADRTVVNVEGSTLAAGNTALDVLSRSPGVTVDGSDNLALRGKQGLLVLIDGKRQAMSGTELADYLRTLPAEQLKSIELINNPPASYDAQGGAGIIAIALKKDQRQGTNGTANLSYGRGTFGRYSAGLSLNHRRGPMNGFGTYTYADLGNYVRAVLRRDFFAPGQAGSRTDQEDYSATRTRAHSWKVGLDYDLSARTTLGVAANGLASTSAAEGTNALTLRDAAQRPLAALQSDTYRRTAAPTVAGNLNLRHAFADSSTGPSLAADVNYASFRTTRQQGLTALPEAPAAPRRLTGDQAGQLTLRTAQLDYTHPLARRRQLSAGAKISQVSSDNDVVFWQTLDGVTTVDPAQTNRFRYEERVDAAYVSVEQAGAKATLRAGLRGEQTTARGVQAVGNESFERQYFQLFPSASLSYKLSARHELALALSRRLDRPSYDDLNPFRVYLNATTFRSGNAGLLPQTSYVAELTHTFLQQYSLALSYSNTQNPFVLVTQPATSASGQPLVIRPVNLRAEHYLDLTLSVPVAPCKGWAIDNGAVLFYDQYTGELADTRLNRGRLALLLTSTHTVTLPRDWGLDLSARYQSPAVSGFSVTRATGELTAGAQKRLWKGRGTFKLNVTDLLYTNRARVTSTYGTYAEYIAIRRDTRAATLAFSYRLGNDQLPPTRRADTAGDEKRRAGGL</sequence>
<protein>
    <submittedName>
        <fullName evidence="7">TonB-dependent receptor</fullName>
    </submittedName>
</protein>
<evidence type="ECO:0000256" key="4">
    <source>
        <dbReference type="SAM" id="SignalP"/>
    </source>
</evidence>
<dbReference type="Gene3D" id="2.40.170.20">
    <property type="entry name" value="TonB-dependent receptor, beta-barrel domain"/>
    <property type="match status" value="1"/>
</dbReference>
<dbReference type="InterPro" id="IPR013784">
    <property type="entry name" value="Carb-bd-like_fold"/>
</dbReference>
<dbReference type="Pfam" id="PF14905">
    <property type="entry name" value="OMP_b-brl_3"/>
    <property type="match status" value="1"/>
</dbReference>
<accession>A0ABS0I316</accession>
<comment type="caution">
    <text evidence="7">The sequence shown here is derived from an EMBL/GenBank/DDBJ whole genome shotgun (WGS) entry which is preliminary data.</text>
</comment>
<evidence type="ECO:0000313" key="7">
    <source>
        <dbReference type="EMBL" id="MBF9221352.1"/>
    </source>
</evidence>
<evidence type="ECO:0000313" key="8">
    <source>
        <dbReference type="Proteomes" id="UP000618931"/>
    </source>
</evidence>
<evidence type="ECO:0000256" key="3">
    <source>
        <dbReference type="ARBA" id="ARBA00023237"/>
    </source>
</evidence>
<name>A0ABS0I316_9BACT</name>
<dbReference type="Pfam" id="PF07715">
    <property type="entry name" value="Plug"/>
    <property type="match status" value="1"/>
</dbReference>
<keyword evidence="2" id="KW-0472">Membrane</keyword>
<dbReference type="PANTHER" id="PTHR40980:SF4">
    <property type="entry name" value="TONB-DEPENDENT RECEPTOR-LIKE BETA-BARREL DOMAIN-CONTAINING PROTEIN"/>
    <property type="match status" value="1"/>
</dbReference>
<dbReference type="Gene3D" id="2.170.130.10">
    <property type="entry name" value="TonB-dependent receptor, plug domain"/>
    <property type="match status" value="1"/>
</dbReference>
<keyword evidence="4" id="KW-0732">Signal</keyword>
<evidence type="ECO:0000256" key="2">
    <source>
        <dbReference type="ARBA" id="ARBA00023136"/>
    </source>
</evidence>
<dbReference type="SUPFAM" id="SSF49452">
    <property type="entry name" value="Starch-binding domain-like"/>
    <property type="match status" value="1"/>
</dbReference>
<feature type="signal peptide" evidence="4">
    <location>
        <begin position="1"/>
        <end position="24"/>
    </location>
</feature>
<dbReference type="PANTHER" id="PTHR40980">
    <property type="entry name" value="PLUG DOMAIN-CONTAINING PROTEIN"/>
    <property type="match status" value="1"/>
</dbReference>
<proteinExistence type="predicted"/>